<dbReference type="SUPFAM" id="SSF51338">
    <property type="entry name" value="Composite domain of metallo-dependent hydrolases"/>
    <property type="match status" value="1"/>
</dbReference>
<gene>
    <name evidence="2" type="ORF">DDZ15_00290</name>
</gene>
<dbReference type="InterPro" id="IPR011059">
    <property type="entry name" value="Metal-dep_hydrolase_composite"/>
</dbReference>
<dbReference type="InterPro" id="IPR057744">
    <property type="entry name" value="OTAase-like"/>
</dbReference>
<evidence type="ECO:0000259" key="1">
    <source>
        <dbReference type="Pfam" id="PF01979"/>
    </source>
</evidence>
<dbReference type="OrthoDB" id="9797498at2"/>
<keyword evidence="2" id="KW-0378">Hydrolase</keyword>
<evidence type="ECO:0000313" key="2">
    <source>
        <dbReference type="EMBL" id="PWN08267.1"/>
    </source>
</evidence>
<sequence>MKIFISLLTFLLLTLPVMGQQTFIHAGHLFDGITGELAQNKTVVVEDGRIVSVLDGFESPASGAELIDLSEMTVLPGLIDLHVHLEGETNPNRYVETYTMNPEERALRSVMFARRTLDAGFTTVRDLGGSGVNTALRDAIRAGYVDGPRVISVGKSLATTGGHADPTNGHKREFMGVPGPESGVINGVEDAREAVRQRYKNGADHIKITATGGVLSVAKSGMNPQFMDDELQAVVETARDYEMHVAAHAHGKEGMLRAVRAGVRTIEHGTYMDEEVMQAMVEAGTYYVPTISAGKFVAEKAEVEGYFPALVEPKAREIGPLIQSTFAQAYRYGVNIAFGTDAGVFPHGENGQEFGYMVEAGMPPVEAIMSSVKTAPEVLGLEDEIGSIEAGKHADIIAVRGNPLEDITILEDVRFVMKGGMVYKQE</sequence>
<dbReference type="Proteomes" id="UP000245533">
    <property type="component" value="Unassembled WGS sequence"/>
</dbReference>
<dbReference type="SUPFAM" id="SSF51556">
    <property type="entry name" value="Metallo-dependent hydrolases"/>
    <property type="match status" value="1"/>
</dbReference>
<dbReference type="PANTHER" id="PTHR43135">
    <property type="entry name" value="ALPHA-D-RIBOSE 1-METHYLPHOSPHONATE 5-TRIPHOSPHATE DIPHOSPHATASE"/>
    <property type="match status" value="1"/>
</dbReference>
<dbReference type="InterPro" id="IPR032466">
    <property type="entry name" value="Metal_Hydrolase"/>
</dbReference>
<evidence type="ECO:0000313" key="3">
    <source>
        <dbReference type="Proteomes" id="UP000245533"/>
    </source>
</evidence>
<name>A0A316TUX4_9BACT</name>
<feature type="domain" description="Amidohydrolase-related" evidence="1">
    <location>
        <begin position="73"/>
        <end position="420"/>
    </location>
</feature>
<dbReference type="InterPro" id="IPR006680">
    <property type="entry name" value="Amidohydro-rel"/>
</dbReference>
<keyword evidence="3" id="KW-1185">Reference proteome</keyword>
<dbReference type="EMBL" id="QGGB01000001">
    <property type="protein sequence ID" value="PWN08267.1"/>
    <property type="molecule type" value="Genomic_DNA"/>
</dbReference>
<dbReference type="AlphaFoldDB" id="A0A316TUX4"/>
<dbReference type="CDD" id="cd01299">
    <property type="entry name" value="Met_dep_hydrolase_A"/>
    <property type="match status" value="1"/>
</dbReference>
<protein>
    <submittedName>
        <fullName evidence="2">Amidohydrolase</fullName>
    </submittedName>
</protein>
<accession>A0A316TUX4</accession>
<dbReference type="Gene3D" id="3.20.20.140">
    <property type="entry name" value="Metal-dependent hydrolases"/>
    <property type="match status" value="1"/>
</dbReference>
<dbReference type="PANTHER" id="PTHR43135:SF3">
    <property type="entry name" value="ALPHA-D-RIBOSE 1-METHYLPHOSPHONATE 5-TRIPHOSPHATE DIPHOSPHATASE"/>
    <property type="match status" value="1"/>
</dbReference>
<dbReference type="RefSeq" id="WP_109644001.1">
    <property type="nucleotide sequence ID" value="NZ_QGGB01000001.1"/>
</dbReference>
<proteinExistence type="predicted"/>
<dbReference type="Gene3D" id="2.30.40.10">
    <property type="entry name" value="Urease, subunit C, domain 1"/>
    <property type="match status" value="1"/>
</dbReference>
<dbReference type="InterPro" id="IPR051781">
    <property type="entry name" value="Metallo-dep_Hydrolase"/>
</dbReference>
<comment type="caution">
    <text evidence="2">The sequence shown here is derived from an EMBL/GenBank/DDBJ whole genome shotgun (WGS) entry which is preliminary data.</text>
</comment>
<dbReference type="Pfam" id="PF01979">
    <property type="entry name" value="Amidohydro_1"/>
    <property type="match status" value="1"/>
</dbReference>
<reference evidence="2 3" key="1">
    <citation type="submission" date="2018-05" db="EMBL/GenBank/DDBJ databases">
        <title>Rhodohalobacter halophilus gen. nov., sp. nov., a moderately halophilic member of the family Balneolaceae.</title>
        <authorList>
            <person name="Liu Z.-W."/>
        </authorList>
    </citation>
    <scope>NUCLEOTIDE SEQUENCE [LARGE SCALE GENOMIC DNA]</scope>
    <source>
        <strain evidence="2 3">8A47</strain>
    </source>
</reference>
<dbReference type="GO" id="GO:0016810">
    <property type="term" value="F:hydrolase activity, acting on carbon-nitrogen (but not peptide) bonds"/>
    <property type="evidence" value="ECO:0007669"/>
    <property type="project" value="InterPro"/>
</dbReference>
<organism evidence="2 3">
    <name type="scientific">Rhodohalobacter mucosus</name>
    <dbReference type="NCBI Taxonomy" id="2079485"/>
    <lineage>
        <taxon>Bacteria</taxon>
        <taxon>Pseudomonadati</taxon>
        <taxon>Balneolota</taxon>
        <taxon>Balneolia</taxon>
        <taxon>Balneolales</taxon>
        <taxon>Balneolaceae</taxon>
        <taxon>Rhodohalobacter</taxon>
    </lineage>
</organism>